<evidence type="ECO:0000256" key="1">
    <source>
        <dbReference type="ARBA" id="ARBA00004196"/>
    </source>
</evidence>
<dbReference type="InterPro" id="IPR018313">
    <property type="entry name" value="SBP_3_CS"/>
</dbReference>
<dbReference type="PANTHER" id="PTHR35936">
    <property type="entry name" value="MEMBRANE-BOUND LYTIC MUREIN TRANSGLYCOSYLASE F"/>
    <property type="match status" value="1"/>
</dbReference>
<feature type="chain" id="PRO_5019468541" evidence="6">
    <location>
        <begin position="28"/>
        <end position="290"/>
    </location>
</feature>
<dbReference type="SUPFAM" id="SSF53850">
    <property type="entry name" value="Periplasmic binding protein-like II"/>
    <property type="match status" value="1"/>
</dbReference>
<evidence type="ECO:0000256" key="5">
    <source>
        <dbReference type="SAM" id="MobiDB-lite"/>
    </source>
</evidence>
<feature type="signal peptide" evidence="6">
    <location>
        <begin position="1"/>
        <end position="27"/>
    </location>
</feature>
<dbReference type="SMART" id="SM00062">
    <property type="entry name" value="PBPb"/>
    <property type="match status" value="1"/>
</dbReference>
<comment type="caution">
    <text evidence="8">The sequence shown here is derived from an EMBL/GenBank/DDBJ whole genome shotgun (WGS) entry which is preliminary data.</text>
</comment>
<evidence type="ECO:0000256" key="2">
    <source>
        <dbReference type="ARBA" id="ARBA00010333"/>
    </source>
</evidence>
<feature type="region of interest" description="Disordered" evidence="5">
    <location>
        <begin position="24"/>
        <end position="55"/>
    </location>
</feature>
<gene>
    <name evidence="8" type="ORF">BET01_02600</name>
</gene>
<feature type="domain" description="Solute-binding protein family 3/N-terminal" evidence="7">
    <location>
        <begin position="62"/>
        <end position="284"/>
    </location>
</feature>
<dbReference type="Proteomes" id="UP000284277">
    <property type="component" value="Unassembled WGS sequence"/>
</dbReference>
<organism evidence="8 9">
    <name type="scientific">Lacrimispora algidixylanolytica</name>
    <dbReference type="NCBI Taxonomy" id="94868"/>
    <lineage>
        <taxon>Bacteria</taxon>
        <taxon>Bacillati</taxon>
        <taxon>Bacillota</taxon>
        <taxon>Clostridia</taxon>
        <taxon>Lachnospirales</taxon>
        <taxon>Lachnospiraceae</taxon>
        <taxon>Lacrimispora</taxon>
    </lineage>
</organism>
<dbReference type="Gene3D" id="3.40.190.10">
    <property type="entry name" value="Periplasmic binding protein-like II"/>
    <property type="match status" value="2"/>
</dbReference>
<name>A0A419TCP2_9FIRM</name>
<dbReference type="GO" id="GO:0030313">
    <property type="term" value="C:cell envelope"/>
    <property type="evidence" value="ECO:0007669"/>
    <property type="project" value="UniProtKB-SubCell"/>
</dbReference>
<dbReference type="OrthoDB" id="9775197at2"/>
<accession>A0A419TCP2</accession>
<dbReference type="EMBL" id="MCIA01000001">
    <property type="protein sequence ID" value="RKD35251.1"/>
    <property type="molecule type" value="Genomic_DNA"/>
</dbReference>
<dbReference type="PROSITE" id="PS51257">
    <property type="entry name" value="PROKAR_LIPOPROTEIN"/>
    <property type="match status" value="1"/>
</dbReference>
<dbReference type="RefSeq" id="WP_120195189.1">
    <property type="nucleotide sequence ID" value="NZ_MCIA01000001.1"/>
</dbReference>
<sequence>MKKLMIKAVLVLGTLAMLSGCSTKKEAAPSDTTKDAKTTEAGKTAETDKTTEVAKATKGEDTFTVGFDQDFPPMGFKADNGEYTGFDLDLAKEVASRLGKKFVAQPIAWDAKDMELSSGNIDCIWNGFTMTGREDSYTWTKPYMKNSQVFVVGKDSGIKSLTDLTGKVVEVQADSSAEKALKEDDALLKTLKTLQTTPDYNTAFMDLEMGAVDAVAMDVIVAAYQIEQRKSDFVILEESLSAEEYGVGFKKGNDALRDQVQEQLEAMAADGTCKKISEQWFGKDVTTVGK</sequence>
<protein>
    <submittedName>
        <fullName evidence="8">ABC transporter substrate-binding protein</fullName>
    </submittedName>
</protein>
<evidence type="ECO:0000313" key="8">
    <source>
        <dbReference type="EMBL" id="RKD35251.1"/>
    </source>
</evidence>
<proteinExistence type="inferred from homology"/>
<comment type="similarity">
    <text evidence="2 4">Belongs to the bacterial solute-binding protein 3 family.</text>
</comment>
<evidence type="ECO:0000313" key="9">
    <source>
        <dbReference type="Proteomes" id="UP000284277"/>
    </source>
</evidence>
<keyword evidence="3 6" id="KW-0732">Signal</keyword>
<reference evidence="8 9" key="1">
    <citation type="submission" date="2016-08" db="EMBL/GenBank/DDBJ databases">
        <title>A new outlook on sporulation: Clostridium algidixylanolyticum.</title>
        <authorList>
            <person name="Poppleton D.I."/>
            <person name="Gribaldo S."/>
        </authorList>
    </citation>
    <scope>NUCLEOTIDE SEQUENCE [LARGE SCALE GENOMIC DNA]</scope>
    <source>
        <strain evidence="8 9">SPL73</strain>
    </source>
</reference>
<evidence type="ECO:0000259" key="7">
    <source>
        <dbReference type="SMART" id="SM00062"/>
    </source>
</evidence>
<dbReference type="CDD" id="cd00996">
    <property type="entry name" value="PBP2_AatB_like"/>
    <property type="match status" value="1"/>
</dbReference>
<evidence type="ECO:0000256" key="3">
    <source>
        <dbReference type="ARBA" id="ARBA00022729"/>
    </source>
</evidence>
<dbReference type="PROSITE" id="PS01039">
    <property type="entry name" value="SBP_BACTERIAL_3"/>
    <property type="match status" value="1"/>
</dbReference>
<evidence type="ECO:0000256" key="4">
    <source>
        <dbReference type="RuleBase" id="RU003744"/>
    </source>
</evidence>
<comment type="subcellular location">
    <subcellularLocation>
        <location evidence="1">Cell envelope</location>
    </subcellularLocation>
</comment>
<dbReference type="PANTHER" id="PTHR35936:SF34">
    <property type="entry name" value="ABC TRANSPORTER EXTRACELLULAR-BINDING PROTEIN YCKB-RELATED"/>
    <property type="match status" value="1"/>
</dbReference>
<dbReference type="Pfam" id="PF00497">
    <property type="entry name" value="SBP_bac_3"/>
    <property type="match status" value="1"/>
</dbReference>
<keyword evidence="9" id="KW-1185">Reference proteome</keyword>
<dbReference type="InterPro" id="IPR001638">
    <property type="entry name" value="Solute-binding_3/MltF_N"/>
</dbReference>
<evidence type="ECO:0000256" key="6">
    <source>
        <dbReference type="SAM" id="SignalP"/>
    </source>
</evidence>
<dbReference type="AlphaFoldDB" id="A0A419TCP2"/>